<sequence>MAGSKSVVLAALFANGAIAVLKFLAFLVTGSPAMLSEVYHSVSDTGNQVFLLIGIRYGAREATRSHPFGYGKAQFFYSFLVSVMLFGIAGWESASHGYEALTGHGRVLGRQAELLGYEFPGVWASYAVLLGAIGFETYAFAKAYKEMQRQIERHGWSGFREAFRRTSDTTTLTALTEDTVALLGLGLALVGIFLTEQTGNHVYDAAAALLIGLLLMGFAAALAWENKRLLLGESLPAADENDLRRVVEERPEVESIAGFRTVYFGPNEVLVTADVAFDPALDTEEIDDAITSLEDALREANPAISKVYVEPETER</sequence>
<feature type="transmembrane region" description="Helical" evidence="6">
    <location>
        <begin position="174"/>
        <end position="194"/>
    </location>
</feature>
<feature type="transmembrane region" description="Helical" evidence="6">
    <location>
        <begin position="123"/>
        <end position="141"/>
    </location>
</feature>
<protein>
    <submittedName>
        <fullName evidence="9">Transport protein (Probable substrate zinc/cadmium/cobalt)</fullName>
    </submittedName>
</protein>
<dbReference type="Pfam" id="PF01545">
    <property type="entry name" value="Cation_efflux"/>
    <property type="match status" value="1"/>
</dbReference>
<dbReference type="GO" id="GO:0008324">
    <property type="term" value="F:monoatomic cation transmembrane transporter activity"/>
    <property type="evidence" value="ECO:0007669"/>
    <property type="project" value="InterPro"/>
</dbReference>
<dbReference type="Gene3D" id="3.30.70.1350">
    <property type="entry name" value="Cation efflux protein, cytoplasmic domain"/>
    <property type="match status" value="1"/>
</dbReference>
<reference evidence="10" key="1">
    <citation type="journal article" date="2016" name="Environ. Microbiol.">
        <title>The complete genome of a viable archaeum isolated from 123-million-year-old rock salt.</title>
        <authorList>
            <person name="Jaakkola S.T."/>
            <person name="Pfeiffer F."/>
            <person name="Ravantti J.J."/>
            <person name="Guo Q."/>
            <person name="Liu Y."/>
            <person name="Chen X."/>
            <person name="Ma H."/>
            <person name="Yang C."/>
            <person name="Oksanen H.M."/>
            <person name="Bamford D.H."/>
        </authorList>
    </citation>
    <scope>NUCLEOTIDE SEQUENCE</scope>
    <source>
        <strain evidence="10">JI20-1</strain>
    </source>
</reference>
<keyword evidence="5 6" id="KW-0472">Membrane</keyword>
<dbReference type="PANTHER" id="PTHR13414">
    <property type="entry name" value="HUEL-CATION TRANSPORTER"/>
    <property type="match status" value="1"/>
</dbReference>
<evidence type="ECO:0000256" key="6">
    <source>
        <dbReference type="SAM" id="Phobius"/>
    </source>
</evidence>
<dbReference type="InterPro" id="IPR036837">
    <property type="entry name" value="Cation_efflux_CTD_sf"/>
</dbReference>
<gene>
    <name evidence="9" type="ORF">HHUB_3638</name>
</gene>
<dbReference type="PANTHER" id="PTHR13414:SF9">
    <property type="entry name" value="PROTON-COUPLED ZINC ANTIPORTER SLC30A9, MITOCHONDRIAL"/>
    <property type="match status" value="1"/>
</dbReference>
<dbReference type="RefSeq" id="WP_059057951.1">
    <property type="nucleotide sequence ID" value="NZ_CEML01000001.1"/>
</dbReference>
<dbReference type="Pfam" id="PF16916">
    <property type="entry name" value="ZT_dimer"/>
    <property type="match status" value="1"/>
</dbReference>
<keyword evidence="3 6" id="KW-0812">Transmembrane</keyword>
<evidence type="ECO:0000256" key="3">
    <source>
        <dbReference type="ARBA" id="ARBA00022692"/>
    </source>
</evidence>
<dbReference type="InterPro" id="IPR058533">
    <property type="entry name" value="Cation_efflux_TM"/>
</dbReference>
<evidence type="ECO:0000256" key="5">
    <source>
        <dbReference type="ARBA" id="ARBA00023136"/>
    </source>
</evidence>
<evidence type="ECO:0000256" key="2">
    <source>
        <dbReference type="ARBA" id="ARBA00022448"/>
    </source>
</evidence>
<evidence type="ECO:0000313" key="9">
    <source>
        <dbReference type="EMBL" id="CQH62094.1"/>
    </source>
</evidence>
<keyword evidence="10" id="KW-1185">Reference proteome</keyword>
<dbReference type="Gene3D" id="1.20.1510.10">
    <property type="entry name" value="Cation efflux protein transmembrane domain"/>
    <property type="match status" value="1"/>
</dbReference>
<dbReference type="GeneID" id="26660231"/>
<comment type="subcellular location">
    <subcellularLocation>
        <location evidence="1">Membrane</location>
        <topology evidence="1">Multi-pass membrane protein</topology>
    </subcellularLocation>
</comment>
<dbReference type="InterPro" id="IPR027469">
    <property type="entry name" value="Cation_efflux_TMD_sf"/>
</dbReference>
<dbReference type="InterPro" id="IPR002524">
    <property type="entry name" value="Cation_efflux"/>
</dbReference>
<feature type="domain" description="Cation efflux protein cytoplasmic" evidence="8">
    <location>
        <begin position="236"/>
        <end position="312"/>
    </location>
</feature>
<evidence type="ECO:0000259" key="8">
    <source>
        <dbReference type="Pfam" id="PF16916"/>
    </source>
</evidence>
<feature type="transmembrane region" description="Helical" evidence="6">
    <location>
        <begin position="74"/>
        <end position="91"/>
    </location>
</feature>
<evidence type="ECO:0000256" key="4">
    <source>
        <dbReference type="ARBA" id="ARBA00022989"/>
    </source>
</evidence>
<dbReference type="SUPFAM" id="SSF160240">
    <property type="entry name" value="Cation efflux protein cytoplasmic domain-like"/>
    <property type="match status" value="1"/>
</dbReference>
<accession>A0A0U5H5J8</accession>
<dbReference type="KEGG" id="hhb:Hhub_3638"/>
<keyword evidence="2" id="KW-0813">Transport</keyword>
<dbReference type="InterPro" id="IPR027470">
    <property type="entry name" value="Cation_efflux_CTD"/>
</dbReference>
<dbReference type="EMBL" id="LN831302">
    <property type="protein sequence ID" value="CQH62094.1"/>
    <property type="molecule type" value="Genomic_DNA"/>
</dbReference>
<dbReference type="STRING" id="1407499.HHUB_3638"/>
<dbReference type="NCBIfam" id="TIGR01297">
    <property type="entry name" value="CDF"/>
    <property type="match status" value="1"/>
</dbReference>
<dbReference type="InterPro" id="IPR040177">
    <property type="entry name" value="SLC30A9"/>
</dbReference>
<keyword evidence="4 6" id="KW-1133">Transmembrane helix</keyword>
<feature type="transmembrane region" description="Helical" evidence="6">
    <location>
        <begin position="6"/>
        <end position="28"/>
    </location>
</feature>
<dbReference type="SUPFAM" id="SSF161111">
    <property type="entry name" value="Cation efflux protein transmembrane domain-like"/>
    <property type="match status" value="1"/>
</dbReference>
<evidence type="ECO:0000256" key="1">
    <source>
        <dbReference type="ARBA" id="ARBA00004141"/>
    </source>
</evidence>
<dbReference type="OrthoDB" id="290964at2157"/>
<name>A0A0U5H5J8_9EURY</name>
<feature type="domain" description="Cation efflux protein transmembrane" evidence="7">
    <location>
        <begin position="8"/>
        <end position="231"/>
    </location>
</feature>
<dbReference type="GO" id="GO:0016020">
    <property type="term" value="C:membrane"/>
    <property type="evidence" value="ECO:0007669"/>
    <property type="project" value="UniProtKB-SubCell"/>
</dbReference>
<evidence type="ECO:0000259" key="7">
    <source>
        <dbReference type="Pfam" id="PF01545"/>
    </source>
</evidence>
<evidence type="ECO:0000313" key="10">
    <source>
        <dbReference type="Proteomes" id="UP000066737"/>
    </source>
</evidence>
<dbReference type="AlphaFoldDB" id="A0A0U5H5J8"/>
<feature type="transmembrane region" description="Helical" evidence="6">
    <location>
        <begin position="206"/>
        <end position="224"/>
    </location>
</feature>
<dbReference type="GO" id="GO:0006829">
    <property type="term" value="P:zinc ion transport"/>
    <property type="evidence" value="ECO:0007669"/>
    <property type="project" value="InterPro"/>
</dbReference>
<proteinExistence type="predicted"/>
<organism evidence="9 10">
    <name type="scientific">Halobacterium hubeiense</name>
    <dbReference type="NCBI Taxonomy" id="1407499"/>
    <lineage>
        <taxon>Archaea</taxon>
        <taxon>Methanobacteriati</taxon>
        <taxon>Methanobacteriota</taxon>
        <taxon>Stenosarchaea group</taxon>
        <taxon>Halobacteria</taxon>
        <taxon>Halobacteriales</taxon>
        <taxon>Halobacteriaceae</taxon>
        <taxon>Halobacterium</taxon>
    </lineage>
</organism>
<dbReference type="Proteomes" id="UP000066737">
    <property type="component" value="Chromosome I"/>
</dbReference>